<evidence type="ECO:0000256" key="1">
    <source>
        <dbReference type="SAM" id="MobiDB-lite"/>
    </source>
</evidence>
<dbReference type="GO" id="GO:0003676">
    <property type="term" value="F:nucleic acid binding"/>
    <property type="evidence" value="ECO:0007669"/>
    <property type="project" value="InterPro"/>
</dbReference>
<organism evidence="3">
    <name type="scientific">Tanacetum cinerariifolium</name>
    <name type="common">Dalmatian daisy</name>
    <name type="synonym">Chrysanthemum cinerariifolium</name>
    <dbReference type="NCBI Taxonomy" id="118510"/>
    <lineage>
        <taxon>Eukaryota</taxon>
        <taxon>Viridiplantae</taxon>
        <taxon>Streptophyta</taxon>
        <taxon>Embryophyta</taxon>
        <taxon>Tracheophyta</taxon>
        <taxon>Spermatophyta</taxon>
        <taxon>Magnoliopsida</taxon>
        <taxon>eudicotyledons</taxon>
        <taxon>Gunneridae</taxon>
        <taxon>Pentapetalae</taxon>
        <taxon>asterids</taxon>
        <taxon>campanulids</taxon>
        <taxon>Asterales</taxon>
        <taxon>Asteraceae</taxon>
        <taxon>Asteroideae</taxon>
        <taxon>Anthemideae</taxon>
        <taxon>Anthemidinae</taxon>
        <taxon>Tanacetum</taxon>
    </lineage>
</organism>
<name>A0A6L2JC43_TANCI</name>
<dbReference type="CDD" id="cd09272">
    <property type="entry name" value="RNase_HI_RT_Ty1"/>
    <property type="match status" value="1"/>
</dbReference>
<feature type="region of interest" description="Disordered" evidence="1">
    <location>
        <begin position="47"/>
        <end position="93"/>
    </location>
</feature>
<dbReference type="AlphaFoldDB" id="A0A6L2JC43"/>
<dbReference type="Pfam" id="PF13976">
    <property type="entry name" value="gag_pre-integrs"/>
    <property type="match status" value="1"/>
</dbReference>
<dbReference type="InterPro" id="IPR012337">
    <property type="entry name" value="RNaseH-like_sf"/>
</dbReference>
<feature type="compositionally biased region" description="Polar residues" evidence="1">
    <location>
        <begin position="47"/>
        <end position="86"/>
    </location>
</feature>
<comment type="caution">
    <text evidence="3">The sequence shown here is derived from an EMBL/GenBank/DDBJ whole genome shotgun (WGS) entry which is preliminary data.</text>
</comment>
<feature type="compositionally biased region" description="Basic and acidic residues" evidence="1">
    <location>
        <begin position="184"/>
        <end position="193"/>
    </location>
</feature>
<reference evidence="3" key="1">
    <citation type="journal article" date="2019" name="Sci. Rep.">
        <title>Draft genome of Tanacetum cinerariifolium, the natural source of mosquito coil.</title>
        <authorList>
            <person name="Yamashiro T."/>
            <person name="Shiraishi A."/>
            <person name="Satake H."/>
            <person name="Nakayama K."/>
        </authorList>
    </citation>
    <scope>NUCLEOTIDE SEQUENCE</scope>
</reference>
<dbReference type="InterPro" id="IPR036397">
    <property type="entry name" value="RNaseH_sf"/>
</dbReference>
<evidence type="ECO:0000259" key="2">
    <source>
        <dbReference type="PROSITE" id="PS50994"/>
    </source>
</evidence>
<dbReference type="PANTHER" id="PTHR11439">
    <property type="entry name" value="GAG-POL-RELATED RETROTRANSPOSON"/>
    <property type="match status" value="1"/>
</dbReference>
<accession>A0A6L2JC43</accession>
<dbReference type="InterPro" id="IPR025724">
    <property type="entry name" value="GAG-pre-integrase_dom"/>
</dbReference>
<dbReference type="GO" id="GO:0015074">
    <property type="term" value="P:DNA integration"/>
    <property type="evidence" value="ECO:0007669"/>
    <property type="project" value="InterPro"/>
</dbReference>
<dbReference type="InterPro" id="IPR001584">
    <property type="entry name" value="Integrase_cat-core"/>
</dbReference>
<feature type="compositionally biased region" description="Basic residues" evidence="1">
    <location>
        <begin position="1002"/>
        <end position="1012"/>
    </location>
</feature>
<protein>
    <submittedName>
        <fullName evidence="3">Putative ribonuclease H-like domain-containing protein</fullName>
    </submittedName>
</protein>
<gene>
    <name evidence="3" type="ORF">Tci_006581</name>
</gene>
<feature type="domain" description="Integrase catalytic" evidence="2">
    <location>
        <begin position="360"/>
        <end position="449"/>
    </location>
</feature>
<dbReference type="PANTHER" id="PTHR11439:SF495">
    <property type="entry name" value="REVERSE TRANSCRIPTASE, RNA-DEPENDENT DNA POLYMERASE-RELATED"/>
    <property type="match status" value="1"/>
</dbReference>
<dbReference type="PROSITE" id="PS50994">
    <property type="entry name" value="INTEGRASE"/>
    <property type="match status" value="1"/>
</dbReference>
<dbReference type="EMBL" id="BKCJ010000595">
    <property type="protein sequence ID" value="GEU34603.1"/>
    <property type="molecule type" value="Genomic_DNA"/>
</dbReference>
<dbReference type="Gene3D" id="3.30.420.10">
    <property type="entry name" value="Ribonuclease H-like superfamily/Ribonuclease H"/>
    <property type="match status" value="1"/>
</dbReference>
<feature type="region of interest" description="Disordered" evidence="1">
    <location>
        <begin position="175"/>
        <end position="206"/>
    </location>
</feature>
<sequence>MVTKSGQGLLGEDAKLLMEAIEKRYRGNKELKKVHRTLLKQQYKNFATSRSSNTNQNPQNMAFLSSKSTSNTNQVDTNASGVSTTHTQEDLEQIDPGELEEIDLHWEMAMLTIRARRALRNQDNRGREYGRTNVPVETPTENALIAQDEIGGYDWSYQAEEETPTKYAFMALTSSGSSSSSDFENNRSTKGYHEVPPPVTGNYMPLKRDPRLIDKHFESESMDVSTASSSTDKTVKTVDITHKGVLSTKEPKSVMKNNFVPPIIEDWHSYNDSKHELLPTVKGNPQQKEYKEKGVIDSEIKKAEFLLLDDSQVLLRVPRKDNIYSVDLKSIVPTRGLTCLLAKATLDESNLWHMRLGHINFKTMNKLVKGNLVRGIKREYSVARTPQQNRVAERRNRTLIEAARTMLVDFNSPTTFWAEAVNTACYVLNRALVTRPHNKTPYELILGRPSLIDFMKPFGCSVTVLNTMDNLGKFKGKADEGYFVRYSVVRNGQDWLFDIDSLTIPVNYVPVVTGNQTNGIARTKEKLVAGHDEKKKELEQEYILIPICTIGPLISQDAKDSIEDAGKKAPEVDADDIGIFGNAYDDDVLEEDVDMNNVDSSYAIPKATNQDKYVAEILKKIDFVTVKIASTLMESNKPLIKDEEAEDVDVHLYRSMIGLLMYLTASRPDVTFAAFGIVKIHHLTLKLHPIVIMLEPVLIGNLQQEESTTGGCQFLGKRLILWQCKKETIVANSTTEAEYVDAANYYGQVLWTQNQLLDYGFNLMNTKIYIVNESTICVVKNPVFHSKTKHIEIRHHFFRDAYEKKLVIAKGGRCFVDTSKVTIGNTLLSTDGQRYLKDQPKLCLWYPKDSPFDLEAYPDSDYARASLDRKSTTGGCQFHGKRLVIAKDGRCFMDTSEVTIGNRLLSTAGLTTAWQRLVIAKDGRCFVDTSEVIIGNTLLSTAGLTTVGQRVNDQEQIQALVDKKKVIITEDSIRSDLRFDDAEGTACLLNEAIFKGLARMGPQKKQKPKRKQMKEAEVSHDESEDEDHVPIPSSDPLPSGEDSYTLNELMVFCTRLQEQVFDLQEAKDAQSKKIAALKMKKNDDEMFGVNDLSEEEVVLDTTTSEHEEMIIEDVSTAEPVTTAGEVVTTVADKVSAAPTIDVTKDGITMAQALAALKSTKPKVVVQKKEVSTTIPIAAITVTTAVSTSRAKGVVFHEQKQSHILIVSLSKDKGKAKMIEPKVPIKKKDKMRIDEEYAKQLEAEEQEAARLSGAQQDEEANISCIPQKP</sequence>
<dbReference type="SUPFAM" id="SSF53098">
    <property type="entry name" value="Ribonuclease H-like"/>
    <property type="match status" value="1"/>
</dbReference>
<feature type="region of interest" description="Disordered" evidence="1">
    <location>
        <begin position="1000"/>
        <end position="1042"/>
    </location>
</feature>
<evidence type="ECO:0000313" key="3">
    <source>
        <dbReference type="EMBL" id="GEU34603.1"/>
    </source>
</evidence>
<feature type="region of interest" description="Disordered" evidence="1">
    <location>
        <begin position="1247"/>
        <end position="1268"/>
    </location>
</feature>
<proteinExistence type="predicted"/>